<dbReference type="RefSeq" id="WP_191842818.1">
    <property type="nucleotide sequence ID" value="NZ_BAAALB010000028.1"/>
</dbReference>
<protein>
    <submittedName>
        <fullName evidence="2">Copper chaperone</fullName>
    </submittedName>
</protein>
<accession>A0A8J3NRN6</accession>
<gene>
    <name evidence="2" type="ORF">Cch02nite_38160</name>
</gene>
<dbReference type="SUPFAM" id="SSF55008">
    <property type="entry name" value="HMA, heavy metal-associated domain"/>
    <property type="match status" value="1"/>
</dbReference>
<proteinExistence type="predicted"/>
<dbReference type="Gene3D" id="3.30.70.100">
    <property type="match status" value="1"/>
</dbReference>
<name>A0A8J3NRN6_9ACTN</name>
<keyword evidence="3" id="KW-1185">Reference proteome</keyword>
<reference evidence="2 3" key="1">
    <citation type="submission" date="2021-01" db="EMBL/GenBank/DDBJ databases">
        <title>Whole genome shotgun sequence of Catellatospora chokoriensis NBRC 107358.</title>
        <authorList>
            <person name="Komaki H."/>
            <person name="Tamura T."/>
        </authorList>
    </citation>
    <scope>NUCLEOTIDE SEQUENCE [LARGE SCALE GENOMIC DNA]</scope>
    <source>
        <strain evidence="2 3">NBRC 107358</strain>
    </source>
</reference>
<dbReference type="PROSITE" id="PS50846">
    <property type="entry name" value="HMA_2"/>
    <property type="match status" value="1"/>
</dbReference>
<sequence length="74" mass="7589">MSATYVFTVTGMHCASCGLLIDETLEDEVPGVQRAETSVRKGHTVVTGDDGLDPAIVAAAITAAGYQAVLAPQP</sequence>
<evidence type="ECO:0000259" key="1">
    <source>
        <dbReference type="PROSITE" id="PS50846"/>
    </source>
</evidence>
<dbReference type="GO" id="GO:0046872">
    <property type="term" value="F:metal ion binding"/>
    <property type="evidence" value="ECO:0007669"/>
    <property type="project" value="InterPro"/>
</dbReference>
<dbReference type="AlphaFoldDB" id="A0A8J3NRN6"/>
<comment type="caution">
    <text evidence="2">The sequence shown here is derived from an EMBL/GenBank/DDBJ whole genome shotgun (WGS) entry which is preliminary data.</text>
</comment>
<dbReference type="EMBL" id="BONG01000022">
    <property type="protein sequence ID" value="GIF90372.1"/>
    <property type="molecule type" value="Genomic_DNA"/>
</dbReference>
<evidence type="ECO:0000313" key="2">
    <source>
        <dbReference type="EMBL" id="GIF90372.1"/>
    </source>
</evidence>
<dbReference type="InterPro" id="IPR036163">
    <property type="entry name" value="HMA_dom_sf"/>
</dbReference>
<dbReference type="InterPro" id="IPR006121">
    <property type="entry name" value="HMA_dom"/>
</dbReference>
<organism evidence="2 3">
    <name type="scientific">Catellatospora chokoriensis</name>
    <dbReference type="NCBI Taxonomy" id="310353"/>
    <lineage>
        <taxon>Bacteria</taxon>
        <taxon>Bacillati</taxon>
        <taxon>Actinomycetota</taxon>
        <taxon>Actinomycetes</taxon>
        <taxon>Micromonosporales</taxon>
        <taxon>Micromonosporaceae</taxon>
        <taxon>Catellatospora</taxon>
    </lineage>
</organism>
<evidence type="ECO:0000313" key="3">
    <source>
        <dbReference type="Proteomes" id="UP000619293"/>
    </source>
</evidence>
<dbReference type="CDD" id="cd00371">
    <property type="entry name" value="HMA"/>
    <property type="match status" value="1"/>
</dbReference>
<dbReference type="Proteomes" id="UP000619293">
    <property type="component" value="Unassembled WGS sequence"/>
</dbReference>
<dbReference type="Pfam" id="PF00403">
    <property type="entry name" value="HMA"/>
    <property type="match status" value="1"/>
</dbReference>
<feature type="domain" description="HMA" evidence="1">
    <location>
        <begin position="3"/>
        <end position="69"/>
    </location>
</feature>